<sequence length="285" mass="30581">MNTPARSRLVAGLALVAVTGLSACGAGGGDSSGPEADDKGVTKLVVGASPTPHAKILEFVDANLAAKAGLDLEIKSFDDYVQPNVQLAEGTLDANYFQHLPYYEAQVKDRGYDFAHYEGVHIEPFALYSKKVKDVSELATGAQVGINNDPSNQGRALELLAKAKVITLKAGKDATNATVYDIDQNPKKLQFKETDPAQLVRSLDDLDVAVINGNYALEAKLSPTKDAILVEEAEGNPYANFLTVQKKDEDNPALKKLDELLHSPEVKAYIEKTWPDGSVLPGFVA</sequence>
<dbReference type="PIRSF" id="PIRSF002854">
    <property type="entry name" value="MetQ"/>
    <property type="match status" value="1"/>
</dbReference>
<evidence type="ECO:0000256" key="1">
    <source>
        <dbReference type="ARBA" id="ARBA00004635"/>
    </source>
</evidence>
<dbReference type="EMBL" id="BKBA01000004">
    <property type="protein sequence ID" value="GEQ13234.1"/>
    <property type="molecule type" value="Genomic_DNA"/>
</dbReference>
<evidence type="ECO:0000256" key="8">
    <source>
        <dbReference type="SAM" id="SignalP"/>
    </source>
</evidence>
<organism evidence="9 10">
    <name type="scientific">Knoellia locipacati</name>
    <dbReference type="NCBI Taxonomy" id="882824"/>
    <lineage>
        <taxon>Bacteria</taxon>
        <taxon>Bacillati</taxon>
        <taxon>Actinomycetota</taxon>
        <taxon>Actinomycetes</taxon>
        <taxon>Micrococcales</taxon>
        <taxon>Intrasporangiaceae</taxon>
        <taxon>Knoellia</taxon>
    </lineage>
</organism>
<feature type="signal peptide" evidence="8">
    <location>
        <begin position="1"/>
        <end position="25"/>
    </location>
</feature>
<dbReference type="Pfam" id="PF03180">
    <property type="entry name" value="Lipoprotein_9"/>
    <property type="match status" value="1"/>
</dbReference>
<keyword evidence="2 8" id="KW-0732">Signal</keyword>
<evidence type="ECO:0000256" key="6">
    <source>
        <dbReference type="PIRNR" id="PIRNR002854"/>
    </source>
</evidence>
<dbReference type="PANTHER" id="PTHR30429:SF0">
    <property type="entry name" value="METHIONINE-BINDING LIPOPROTEIN METQ"/>
    <property type="match status" value="1"/>
</dbReference>
<accession>A0A512SZ59</accession>
<evidence type="ECO:0000256" key="4">
    <source>
        <dbReference type="ARBA" id="ARBA00023139"/>
    </source>
</evidence>
<evidence type="ECO:0000313" key="9">
    <source>
        <dbReference type="EMBL" id="GEQ13234.1"/>
    </source>
</evidence>
<dbReference type="PROSITE" id="PS51257">
    <property type="entry name" value="PROKAR_LIPOPROTEIN"/>
    <property type="match status" value="1"/>
</dbReference>
<proteinExistence type="inferred from homology"/>
<name>A0A512SZ59_9MICO</name>
<comment type="similarity">
    <text evidence="6">Belongs to the nlpA lipoprotein family.</text>
</comment>
<dbReference type="GO" id="GO:0016020">
    <property type="term" value="C:membrane"/>
    <property type="evidence" value="ECO:0007669"/>
    <property type="project" value="UniProtKB-SubCell"/>
</dbReference>
<protein>
    <recommendedName>
        <fullName evidence="6">Lipoprotein</fullName>
    </recommendedName>
</protein>
<comment type="caution">
    <text evidence="9">The sequence shown here is derived from an EMBL/GenBank/DDBJ whole genome shotgun (WGS) entry which is preliminary data.</text>
</comment>
<keyword evidence="10" id="KW-1185">Reference proteome</keyword>
<dbReference type="SUPFAM" id="SSF53850">
    <property type="entry name" value="Periplasmic binding protein-like II"/>
    <property type="match status" value="1"/>
</dbReference>
<evidence type="ECO:0000256" key="2">
    <source>
        <dbReference type="ARBA" id="ARBA00022729"/>
    </source>
</evidence>
<feature type="lipid moiety-binding region" description="S-diacylglycerol cysteine" evidence="7">
    <location>
        <position position="24"/>
    </location>
</feature>
<dbReference type="Proteomes" id="UP000321793">
    <property type="component" value="Unassembled WGS sequence"/>
</dbReference>
<dbReference type="OrthoDB" id="9812878at2"/>
<evidence type="ECO:0000256" key="3">
    <source>
        <dbReference type="ARBA" id="ARBA00023136"/>
    </source>
</evidence>
<keyword evidence="4" id="KW-0564">Palmitate</keyword>
<dbReference type="Gene3D" id="3.40.190.10">
    <property type="entry name" value="Periplasmic binding protein-like II"/>
    <property type="match status" value="2"/>
</dbReference>
<dbReference type="RefSeq" id="WP_147063338.1">
    <property type="nucleotide sequence ID" value="NZ_BAABDN010000001.1"/>
</dbReference>
<keyword evidence="5 6" id="KW-0449">Lipoprotein</keyword>
<reference evidence="9 10" key="1">
    <citation type="submission" date="2019-07" db="EMBL/GenBank/DDBJ databases">
        <title>Whole genome shotgun sequence of Knoellia locipacati NBRC 109775.</title>
        <authorList>
            <person name="Hosoyama A."/>
            <person name="Uohara A."/>
            <person name="Ohji S."/>
            <person name="Ichikawa N."/>
        </authorList>
    </citation>
    <scope>NUCLEOTIDE SEQUENCE [LARGE SCALE GENOMIC DNA]</scope>
    <source>
        <strain evidence="9 10">NBRC 109775</strain>
    </source>
</reference>
<evidence type="ECO:0000256" key="5">
    <source>
        <dbReference type="ARBA" id="ARBA00023288"/>
    </source>
</evidence>
<dbReference type="InterPro" id="IPR004872">
    <property type="entry name" value="Lipoprotein_NlpA"/>
</dbReference>
<dbReference type="CDD" id="cd13597">
    <property type="entry name" value="PBP2_lipoprotein_Tp32"/>
    <property type="match status" value="1"/>
</dbReference>
<evidence type="ECO:0000313" key="10">
    <source>
        <dbReference type="Proteomes" id="UP000321793"/>
    </source>
</evidence>
<dbReference type="AlphaFoldDB" id="A0A512SZ59"/>
<gene>
    <name evidence="9" type="ORF">KLO01_12810</name>
</gene>
<keyword evidence="3" id="KW-0472">Membrane</keyword>
<evidence type="ECO:0000256" key="7">
    <source>
        <dbReference type="PIRSR" id="PIRSR002854-1"/>
    </source>
</evidence>
<feature type="chain" id="PRO_5038443760" description="Lipoprotein" evidence="8">
    <location>
        <begin position="26"/>
        <end position="285"/>
    </location>
</feature>
<dbReference type="PANTHER" id="PTHR30429">
    <property type="entry name" value="D-METHIONINE-BINDING LIPOPROTEIN METQ"/>
    <property type="match status" value="1"/>
</dbReference>
<comment type="subcellular location">
    <subcellularLocation>
        <location evidence="1">Membrane</location>
        <topology evidence="1">Lipid-anchor</topology>
    </subcellularLocation>
</comment>